<dbReference type="AlphaFoldDB" id="A0A1F7IBG2"/>
<dbReference type="SUPFAM" id="SSF53271">
    <property type="entry name" value="PRTase-like"/>
    <property type="match status" value="1"/>
</dbReference>
<reference evidence="4 5" key="1">
    <citation type="journal article" date="2016" name="Nat. Commun.">
        <title>Thousands of microbial genomes shed light on interconnected biogeochemical processes in an aquifer system.</title>
        <authorList>
            <person name="Anantharaman K."/>
            <person name="Brown C.T."/>
            <person name="Hug L.A."/>
            <person name="Sharon I."/>
            <person name="Castelle C.J."/>
            <person name="Probst A.J."/>
            <person name="Thomas B.C."/>
            <person name="Singh A."/>
            <person name="Wilkins M.J."/>
            <person name="Karaoz U."/>
            <person name="Brodie E.L."/>
            <person name="Williams K.H."/>
            <person name="Hubbard S.S."/>
            <person name="Banfield J.F."/>
        </authorList>
    </citation>
    <scope>NUCLEOTIDE SEQUENCE [LARGE SCALE GENOMIC DNA]</scope>
</reference>
<dbReference type="STRING" id="1802056.A2954_05555"/>
<evidence type="ECO:0000313" key="5">
    <source>
        <dbReference type="Proteomes" id="UP000177698"/>
    </source>
</evidence>
<feature type="domain" description="Double zinc ribbon" evidence="3">
    <location>
        <begin position="5"/>
        <end position="50"/>
    </location>
</feature>
<dbReference type="Pfam" id="PF00156">
    <property type="entry name" value="Pribosyltran"/>
    <property type="match status" value="1"/>
</dbReference>
<organism evidence="4 5">
    <name type="scientific">Candidatus Roizmanbacteria bacterium RIFCSPLOWO2_01_FULL_37_12</name>
    <dbReference type="NCBI Taxonomy" id="1802056"/>
    <lineage>
        <taxon>Bacteria</taxon>
        <taxon>Candidatus Roizmaniibacteriota</taxon>
    </lineage>
</organism>
<comment type="similarity">
    <text evidence="1">Belongs to the ComF/GntX family.</text>
</comment>
<name>A0A1F7IBG2_9BACT</name>
<accession>A0A1F7IBG2</accession>
<evidence type="ECO:0000256" key="1">
    <source>
        <dbReference type="ARBA" id="ARBA00008007"/>
    </source>
</evidence>
<protein>
    <recommendedName>
        <fullName evidence="6">Phosphoribosyltransferase domain-containing protein</fullName>
    </recommendedName>
</protein>
<evidence type="ECO:0008006" key="6">
    <source>
        <dbReference type="Google" id="ProtNLM"/>
    </source>
</evidence>
<dbReference type="InterPro" id="IPR029057">
    <property type="entry name" value="PRTase-like"/>
</dbReference>
<dbReference type="Gene3D" id="3.40.50.2020">
    <property type="match status" value="1"/>
</dbReference>
<dbReference type="InterPro" id="IPR044005">
    <property type="entry name" value="DZR_2"/>
</dbReference>
<dbReference type="InterPro" id="IPR051910">
    <property type="entry name" value="ComF/GntX_DNA_util-trans"/>
</dbReference>
<evidence type="ECO:0000259" key="3">
    <source>
        <dbReference type="Pfam" id="PF18912"/>
    </source>
</evidence>
<evidence type="ECO:0000313" key="4">
    <source>
        <dbReference type="EMBL" id="OGK40697.1"/>
    </source>
</evidence>
<feature type="domain" description="Phosphoribosyltransferase" evidence="2">
    <location>
        <begin position="130"/>
        <end position="226"/>
    </location>
</feature>
<dbReference type="Proteomes" id="UP000177698">
    <property type="component" value="Unassembled WGS sequence"/>
</dbReference>
<comment type="caution">
    <text evidence="4">The sequence shown here is derived from an EMBL/GenBank/DDBJ whole genome shotgun (WGS) entry which is preliminary data.</text>
</comment>
<evidence type="ECO:0000259" key="2">
    <source>
        <dbReference type="Pfam" id="PF00156"/>
    </source>
</evidence>
<dbReference type="PANTHER" id="PTHR47505:SF1">
    <property type="entry name" value="DNA UTILIZATION PROTEIN YHGH"/>
    <property type="match status" value="1"/>
</dbReference>
<gene>
    <name evidence="4" type="ORF">A2954_05555</name>
</gene>
<dbReference type="EMBL" id="MGAG01000019">
    <property type="protein sequence ID" value="OGK40697.1"/>
    <property type="molecule type" value="Genomic_DNA"/>
</dbReference>
<dbReference type="CDD" id="cd06223">
    <property type="entry name" value="PRTases_typeI"/>
    <property type="match status" value="1"/>
</dbReference>
<sequence>MFLKDIVFPKFCLGCGYLGAYICTNCKKKLSYIKQDNCLYCGKASLYGLTHPGCRREKGVDGLLSLFYYNNLLKAIIKSVKYRLATDVWKELCLVIEPDMLKKINVYKNITEGDIYLEPIPLHRNKLRTRGFNQAKIIADFFNRFLKLQLSGYLMRSKDTSSQAQMKNNKDRYSNMLGAFEALEQDVNNKRFVLVDDIVTTGSTVKEAARVLKRAGAKNVFVLTLAKG</sequence>
<dbReference type="InterPro" id="IPR000836">
    <property type="entry name" value="PRTase_dom"/>
</dbReference>
<dbReference type="PANTHER" id="PTHR47505">
    <property type="entry name" value="DNA UTILIZATION PROTEIN YHGH"/>
    <property type="match status" value="1"/>
</dbReference>
<dbReference type="Pfam" id="PF18912">
    <property type="entry name" value="DZR_2"/>
    <property type="match status" value="1"/>
</dbReference>
<proteinExistence type="inferred from homology"/>